<sequence>MKNVIDSPEQRAKKCKKASRGRACIRVRVRVAVEKRTCSLDAPVLSRADPQDSAGAVPLESCGQVCKVGAFVADGYPMTRKTRQVSGVSKAEARCAHRSWKKEKERMIINMLRPLSLPCARCISSTQFFRSCLGDAISNLLATSSFDSLNVLLADQLKYAIKTS</sequence>
<comment type="caution">
    <text evidence="1">The sequence shown here is derived from an EMBL/GenBank/DDBJ whole genome shotgun (WGS) entry which is preliminary data.</text>
</comment>
<protein>
    <submittedName>
        <fullName evidence="1">Uncharacterized protein</fullName>
    </submittedName>
</protein>
<organism evidence="1 2">
    <name type="scientific">Populus alba x Populus x berolinensis</name>
    <dbReference type="NCBI Taxonomy" id="444605"/>
    <lineage>
        <taxon>Eukaryota</taxon>
        <taxon>Viridiplantae</taxon>
        <taxon>Streptophyta</taxon>
        <taxon>Embryophyta</taxon>
        <taxon>Tracheophyta</taxon>
        <taxon>Spermatophyta</taxon>
        <taxon>Magnoliopsida</taxon>
        <taxon>eudicotyledons</taxon>
        <taxon>Gunneridae</taxon>
        <taxon>Pentapetalae</taxon>
        <taxon>rosids</taxon>
        <taxon>fabids</taxon>
        <taxon>Malpighiales</taxon>
        <taxon>Salicaceae</taxon>
        <taxon>Saliceae</taxon>
        <taxon>Populus</taxon>
    </lineage>
</organism>
<evidence type="ECO:0000313" key="2">
    <source>
        <dbReference type="Proteomes" id="UP001164929"/>
    </source>
</evidence>
<dbReference type="EMBL" id="JAQIZT010000008">
    <property type="protein sequence ID" value="KAJ6987552.1"/>
    <property type="molecule type" value="Genomic_DNA"/>
</dbReference>
<dbReference type="Proteomes" id="UP001164929">
    <property type="component" value="Chromosome 8"/>
</dbReference>
<accession>A0AAD6MLJ4</accession>
<gene>
    <name evidence="1" type="ORF">NC653_020724</name>
</gene>
<name>A0AAD6MLJ4_9ROSI</name>
<reference evidence="1" key="1">
    <citation type="journal article" date="2023" name="Mol. Ecol. Resour.">
        <title>Chromosome-level genome assembly of a triploid poplar Populus alba 'Berolinensis'.</title>
        <authorList>
            <person name="Chen S."/>
            <person name="Yu Y."/>
            <person name="Wang X."/>
            <person name="Wang S."/>
            <person name="Zhang T."/>
            <person name="Zhou Y."/>
            <person name="He R."/>
            <person name="Meng N."/>
            <person name="Wang Y."/>
            <person name="Liu W."/>
            <person name="Liu Z."/>
            <person name="Liu J."/>
            <person name="Guo Q."/>
            <person name="Huang H."/>
            <person name="Sederoff R.R."/>
            <person name="Wang G."/>
            <person name="Qu G."/>
            <person name="Chen S."/>
        </authorList>
    </citation>
    <scope>NUCLEOTIDE SEQUENCE</scope>
    <source>
        <strain evidence="1">SC-2020</strain>
    </source>
</reference>
<dbReference type="AlphaFoldDB" id="A0AAD6MLJ4"/>
<proteinExistence type="predicted"/>
<evidence type="ECO:0000313" key="1">
    <source>
        <dbReference type="EMBL" id="KAJ6987552.1"/>
    </source>
</evidence>
<keyword evidence="2" id="KW-1185">Reference proteome</keyword>